<comment type="caution">
    <text evidence="3">The sequence shown here is derived from an EMBL/GenBank/DDBJ whole genome shotgun (WGS) entry which is preliminary data.</text>
</comment>
<protein>
    <submittedName>
        <fullName evidence="3">Uncharacterized protein</fullName>
    </submittedName>
</protein>
<feature type="domain" description="Retrovirus-related Pol polyprotein from transposon TNT 1-94-like beta-barrel" evidence="2">
    <location>
        <begin position="26"/>
        <end position="96"/>
    </location>
</feature>
<dbReference type="InterPro" id="IPR054722">
    <property type="entry name" value="PolX-like_BBD"/>
</dbReference>
<organism evidence="3 4">
    <name type="scientific">Escallonia herrerae</name>
    <dbReference type="NCBI Taxonomy" id="1293975"/>
    <lineage>
        <taxon>Eukaryota</taxon>
        <taxon>Viridiplantae</taxon>
        <taxon>Streptophyta</taxon>
        <taxon>Embryophyta</taxon>
        <taxon>Tracheophyta</taxon>
        <taxon>Spermatophyta</taxon>
        <taxon>Magnoliopsida</taxon>
        <taxon>eudicotyledons</taxon>
        <taxon>Gunneridae</taxon>
        <taxon>Pentapetalae</taxon>
        <taxon>asterids</taxon>
        <taxon>campanulids</taxon>
        <taxon>Escalloniales</taxon>
        <taxon>Escalloniaceae</taxon>
        <taxon>Escallonia</taxon>
    </lineage>
</organism>
<dbReference type="Pfam" id="PF13976">
    <property type="entry name" value="gag_pre-integrs"/>
    <property type="match status" value="1"/>
</dbReference>
<dbReference type="InterPro" id="IPR025724">
    <property type="entry name" value="GAG-pre-integrase_dom"/>
</dbReference>
<dbReference type="CDD" id="cd09272">
    <property type="entry name" value="RNase_HI_RT_Ty1"/>
    <property type="match status" value="1"/>
</dbReference>
<reference evidence="3" key="1">
    <citation type="submission" date="2022-12" db="EMBL/GenBank/DDBJ databases">
        <title>Draft genome assemblies for two species of Escallonia (Escalloniales).</title>
        <authorList>
            <person name="Chanderbali A."/>
            <person name="Dervinis C."/>
            <person name="Anghel I."/>
            <person name="Soltis D."/>
            <person name="Soltis P."/>
            <person name="Zapata F."/>
        </authorList>
    </citation>
    <scope>NUCLEOTIDE SEQUENCE</scope>
    <source>
        <strain evidence="3">UCBG64.0493</strain>
        <tissue evidence="3">Leaf</tissue>
    </source>
</reference>
<evidence type="ECO:0000313" key="4">
    <source>
        <dbReference type="Proteomes" id="UP001188597"/>
    </source>
</evidence>
<evidence type="ECO:0000259" key="2">
    <source>
        <dbReference type="Pfam" id="PF22936"/>
    </source>
</evidence>
<dbReference type="EMBL" id="JAVXUP010004154">
    <property type="protein sequence ID" value="KAK2997512.1"/>
    <property type="molecule type" value="Genomic_DNA"/>
</dbReference>
<evidence type="ECO:0000313" key="3">
    <source>
        <dbReference type="EMBL" id="KAK2997512.1"/>
    </source>
</evidence>
<name>A0AA89AC38_9ASTE</name>
<dbReference type="Proteomes" id="UP001188597">
    <property type="component" value="Unassembled WGS sequence"/>
</dbReference>
<keyword evidence="4" id="KW-1185">Reference proteome</keyword>
<gene>
    <name evidence="3" type="ORF">RJ639_025981</name>
</gene>
<accession>A0AA89AC38</accession>
<evidence type="ECO:0000259" key="1">
    <source>
        <dbReference type="Pfam" id="PF13976"/>
    </source>
</evidence>
<proteinExistence type="predicted"/>
<sequence length="236" mass="26196">MVQMFPQLLSVPHMEGGFLILVAPIMCPNRDWFATYRSFDGGKVLMGNDVACKVVGISSIQIRMHDGIVRTLIDVRHVPELRTNLISLGTLDSNGCSYRAAGGVMRIMKGDLVVMKRLKQNSLYLLQGSIVTRVAAAAAVSSSDVNSDTIKLWHMRVGHMSERGYTKSTYDSYVYHQRLADGSHIYLFFWKATLQTIIALSTTEAEYIAATKAVKEAIWLKGLVGDLGLKEHCLLQ</sequence>
<dbReference type="Pfam" id="PF22936">
    <property type="entry name" value="Pol_BBD"/>
    <property type="match status" value="1"/>
</dbReference>
<feature type="domain" description="GAG-pre-integrase" evidence="1">
    <location>
        <begin position="123"/>
        <end position="167"/>
    </location>
</feature>
<dbReference type="AlphaFoldDB" id="A0AA89AC38"/>